<protein>
    <submittedName>
        <fullName evidence="1">Uncharacterized protein</fullName>
    </submittedName>
</protein>
<reference evidence="1" key="1">
    <citation type="submission" date="2022-06" db="EMBL/GenBank/DDBJ databases">
        <title>Genome sequencing of Brevibacillus sp. BB3-R1.</title>
        <authorList>
            <person name="Heo J."/>
            <person name="Lee D."/>
            <person name="Won M."/>
            <person name="Han B.-H."/>
            <person name="Hong S.-B."/>
            <person name="Kwon S.-W."/>
        </authorList>
    </citation>
    <scope>NUCLEOTIDE SEQUENCE</scope>
    <source>
        <strain evidence="1">BB3-R1</strain>
    </source>
</reference>
<dbReference type="Proteomes" id="UP001056500">
    <property type="component" value="Chromosome"/>
</dbReference>
<evidence type="ECO:0000313" key="1">
    <source>
        <dbReference type="EMBL" id="USG64572.1"/>
    </source>
</evidence>
<proteinExistence type="predicted"/>
<keyword evidence="2" id="KW-1185">Reference proteome</keyword>
<organism evidence="1 2">
    <name type="scientific">Brevibacillus ruminantium</name>
    <dbReference type="NCBI Taxonomy" id="2950604"/>
    <lineage>
        <taxon>Bacteria</taxon>
        <taxon>Bacillati</taxon>
        <taxon>Bacillota</taxon>
        <taxon>Bacilli</taxon>
        <taxon>Bacillales</taxon>
        <taxon>Paenibacillaceae</taxon>
        <taxon>Brevibacillus</taxon>
    </lineage>
</organism>
<evidence type="ECO:0000313" key="2">
    <source>
        <dbReference type="Proteomes" id="UP001056500"/>
    </source>
</evidence>
<dbReference type="EMBL" id="CP098755">
    <property type="protein sequence ID" value="USG64572.1"/>
    <property type="molecule type" value="Genomic_DNA"/>
</dbReference>
<accession>A0ABY4WBK8</accession>
<dbReference type="RefSeq" id="WP_251871684.1">
    <property type="nucleotide sequence ID" value="NZ_CP098755.1"/>
</dbReference>
<name>A0ABY4WBK8_9BACL</name>
<sequence>MNSQAVLDVLNSLEVVDMQGGEDSYILVDNNEKKKNDHKGEWDVTMQRRTVICEDKKPPGYPGVR</sequence>
<gene>
    <name evidence="1" type="ORF">NDK47_20860</name>
</gene>